<dbReference type="PANTHER" id="PTHR47169">
    <property type="entry name" value="OS01G0541250 PROTEIN"/>
    <property type="match status" value="1"/>
</dbReference>
<dbReference type="Gene3D" id="3.30.420.10">
    <property type="entry name" value="Ribonuclease H-like superfamily/Ribonuclease H"/>
    <property type="match status" value="1"/>
</dbReference>
<comment type="caution">
    <text evidence="2">The sequence shown here is derived from an EMBL/GenBank/DDBJ whole genome shotgun (WGS) entry which is preliminary data.</text>
</comment>
<keyword evidence="1" id="KW-0472">Membrane</keyword>
<evidence type="ECO:0000256" key="1">
    <source>
        <dbReference type="SAM" id="Phobius"/>
    </source>
</evidence>
<dbReference type="InterPro" id="IPR036397">
    <property type="entry name" value="RNaseH_sf"/>
</dbReference>
<dbReference type="PANTHER" id="PTHR47169:SF2">
    <property type="entry name" value="OS01G0541250 PROTEIN"/>
    <property type="match status" value="1"/>
</dbReference>
<dbReference type="Proteomes" id="UP000265427">
    <property type="component" value="Unassembled WGS sequence"/>
</dbReference>
<evidence type="ECO:0000313" key="3">
    <source>
        <dbReference type="Proteomes" id="UP000265427"/>
    </source>
</evidence>
<dbReference type="AlphaFoldDB" id="A0A397BSE4"/>
<feature type="transmembrane region" description="Helical" evidence="1">
    <location>
        <begin position="21"/>
        <end position="43"/>
    </location>
</feature>
<keyword evidence="1" id="KW-1133">Transmembrane helix</keyword>
<dbReference type="EMBL" id="QUSZ01002179">
    <property type="protein sequence ID" value="RHY23160.1"/>
    <property type="molecule type" value="Genomic_DNA"/>
</dbReference>
<dbReference type="VEuPathDB" id="FungiDB:H257_16279"/>
<evidence type="ECO:0000313" key="2">
    <source>
        <dbReference type="EMBL" id="RHY23160.1"/>
    </source>
</evidence>
<sequence length="187" mass="21333">MMFRSLSSYITAVKSCREQDMARLAVTTGIVMAAEASTAWFYITKLRSRFLLWKDETVVPRQLQSKSHITKVMFFVAVARPCNDWDGKIGCWEITERMPSARTSRNRPAGTEVLKSITGTKDVYRRMLLAMVVPAIKSKWIWPAGVENGRIILQHDNDRHHIPSRDAEFVDAGQHGGWDIRIENQPA</sequence>
<name>A0A397BSE4_APHAT</name>
<keyword evidence="1" id="KW-0812">Transmembrane</keyword>
<organism evidence="2 3">
    <name type="scientific">Aphanomyces astaci</name>
    <name type="common">Crayfish plague agent</name>
    <dbReference type="NCBI Taxonomy" id="112090"/>
    <lineage>
        <taxon>Eukaryota</taxon>
        <taxon>Sar</taxon>
        <taxon>Stramenopiles</taxon>
        <taxon>Oomycota</taxon>
        <taxon>Saprolegniomycetes</taxon>
        <taxon>Saprolegniales</taxon>
        <taxon>Verrucalvaceae</taxon>
        <taxon>Aphanomyces</taxon>
    </lineage>
</organism>
<proteinExistence type="predicted"/>
<gene>
    <name evidence="2" type="ORF">DYB36_010327</name>
</gene>
<accession>A0A397BSE4</accession>
<protein>
    <submittedName>
        <fullName evidence="2">Uncharacterized protein</fullName>
    </submittedName>
</protein>
<reference evidence="2 3" key="1">
    <citation type="submission" date="2018-08" db="EMBL/GenBank/DDBJ databases">
        <title>Aphanomyces genome sequencing and annotation.</title>
        <authorList>
            <person name="Minardi D."/>
            <person name="Oidtmann B."/>
            <person name="Van Der Giezen M."/>
            <person name="Studholme D.J."/>
        </authorList>
    </citation>
    <scope>NUCLEOTIDE SEQUENCE [LARGE SCALE GENOMIC DNA]</scope>
    <source>
        <strain evidence="2 3">Kv</strain>
    </source>
</reference>
<dbReference type="GO" id="GO:0003676">
    <property type="term" value="F:nucleic acid binding"/>
    <property type="evidence" value="ECO:0007669"/>
    <property type="project" value="InterPro"/>
</dbReference>